<dbReference type="Pfam" id="PF08448">
    <property type="entry name" value="PAS_4"/>
    <property type="match status" value="1"/>
</dbReference>
<reference evidence="5 6" key="1">
    <citation type="submission" date="2019-04" db="EMBL/GenBank/DDBJ databases">
        <title>Deinococcus metalilatus MA1002 mutant No.5.</title>
        <authorList>
            <person name="Park W."/>
            <person name="Park C."/>
        </authorList>
    </citation>
    <scope>NUCLEOTIDE SEQUENCE [LARGE SCALE GENOMIC DNA]</scope>
    <source>
        <strain evidence="5 6">MA1002-m5</strain>
    </source>
</reference>
<feature type="domain" description="GGDEF" evidence="3">
    <location>
        <begin position="284"/>
        <end position="417"/>
    </location>
</feature>
<dbReference type="InterPro" id="IPR000700">
    <property type="entry name" value="PAS-assoc_C"/>
</dbReference>
<evidence type="ECO:0000259" key="2">
    <source>
        <dbReference type="PROSITE" id="PS50883"/>
    </source>
</evidence>
<dbReference type="FunFam" id="3.30.70.270:FF:000001">
    <property type="entry name" value="Diguanylate cyclase domain protein"/>
    <property type="match status" value="1"/>
</dbReference>
<organism evidence="5 6">
    <name type="scientific">Deinococcus metallilatus</name>
    <dbReference type="NCBI Taxonomy" id="1211322"/>
    <lineage>
        <taxon>Bacteria</taxon>
        <taxon>Thermotogati</taxon>
        <taxon>Deinococcota</taxon>
        <taxon>Deinococci</taxon>
        <taxon>Deinococcales</taxon>
        <taxon>Deinococcaceae</taxon>
        <taxon>Deinococcus</taxon>
    </lineage>
</organism>
<keyword evidence="7" id="KW-1185">Reference proteome</keyword>
<dbReference type="PROSITE" id="PS50887">
    <property type="entry name" value="GGDEF"/>
    <property type="match status" value="1"/>
</dbReference>
<comment type="caution">
    <text evidence="5">The sequence shown here is derived from an EMBL/GenBank/DDBJ whole genome shotgun (WGS) entry which is preliminary data.</text>
</comment>
<gene>
    <name evidence="5" type="ORF">FCS05_11170</name>
    <name evidence="4" type="ORF">HNQ10_001951</name>
</gene>
<evidence type="ECO:0000313" key="4">
    <source>
        <dbReference type="EMBL" id="MBB5295125.1"/>
    </source>
</evidence>
<dbReference type="InterPro" id="IPR000160">
    <property type="entry name" value="GGDEF_dom"/>
</dbReference>
<dbReference type="PROSITE" id="PS50883">
    <property type="entry name" value="EAL"/>
    <property type="match status" value="1"/>
</dbReference>
<evidence type="ECO:0000313" key="6">
    <source>
        <dbReference type="Proteomes" id="UP000308000"/>
    </source>
</evidence>
<dbReference type="InterPro" id="IPR001633">
    <property type="entry name" value="EAL_dom"/>
</dbReference>
<dbReference type="SUPFAM" id="SSF55785">
    <property type="entry name" value="PYP-like sensor domain (PAS domain)"/>
    <property type="match status" value="1"/>
</dbReference>
<dbReference type="NCBIfam" id="TIGR00229">
    <property type="entry name" value="sensory_box"/>
    <property type="match status" value="1"/>
</dbReference>
<dbReference type="InterPro" id="IPR043128">
    <property type="entry name" value="Rev_trsase/Diguanyl_cyclase"/>
</dbReference>
<dbReference type="SUPFAM" id="SSF55073">
    <property type="entry name" value="Nucleotide cyclase"/>
    <property type="match status" value="1"/>
</dbReference>
<reference evidence="4 7" key="2">
    <citation type="submission" date="2020-08" db="EMBL/GenBank/DDBJ databases">
        <title>Genomic Encyclopedia of Type Strains, Phase IV (KMG-IV): sequencing the most valuable type-strain genomes for metagenomic binning, comparative biology and taxonomic classification.</title>
        <authorList>
            <person name="Goeker M."/>
        </authorList>
    </citation>
    <scope>NUCLEOTIDE SEQUENCE [LARGE SCALE GENOMIC DNA]</scope>
    <source>
        <strain evidence="4 7">DSM 105434</strain>
    </source>
</reference>
<dbReference type="Pfam" id="PF00990">
    <property type="entry name" value="GGDEF"/>
    <property type="match status" value="1"/>
</dbReference>
<proteinExistence type="predicted"/>
<accession>A0AAJ5F6E2</accession>
<sequence>MVCRTGPLLSPLPGVHPADTMPDELIPDTLNAHFRPLLEALGLAGAWLSPSGQATGGYRLDDFGAAVTLHGPAQHPPEGTLRALAGVVRDWEALRAVRNPARTEEQQEEQQRLAREARRHLAFLEAVLEDVADGIVACDAEGRLTIFNRMSREMHGIGSEGLAPDAWAERYSLFEADGQTPLPLERIPLFRAWRGEAVREQEMVIAPRNLPRRTVLASGRALRDEQGQLFGAVVAMHDISERKHTEERWQHAALHDGLTGLPNRALLYTRLEAAIQRHLRDGRQGYAVLFCDLDNFKTVNDAYGHDVGDRLLLETATRLQQTLRGSDTIARLGGDEFAVLLDNPGDATSVMRVAQRLQVALAQPFRVMGQPLHVSASLGVTLASSQYTRVEDALRDADTAMYRAKQAGKGRAALFDESMHAEVLERLTLERDLRRALEEGELTLHYQPIMDLTALRCVGFEALLRWTHPQRGPVPPARFIPLAEASGLIVPLGRWVLDEAGRQLTAWRAAHPGLSELTVSVNVSGRQLHRHAQPEEHFLNRPPAPGIELEVTESTLLDAPEAQAVLRTLADRGVCLSLDDFGTGYASLSALERHPITTLKIDRSFVAALPDGARQRGIVQGVAMLAQHLRLRVIAEGIETPEQLRMLRDLGCTHGQGFLFARPLPAGAALAFALAHAGKAGSA</sequence>
<dbReference type="AlphaFoldDB" id="A0AAJ5F6E2"/>
<dbReference type="PROSITE" id="PS50113">
    <property type="entry name" value="PAC"/>
    <property type="match status" value="1"/>
</dbReference>
<dbReference type="Gene3D" id="3.30.450.20">
    <property type="entry name" value="PAS domain"/>
    <property type="match status" value="1"/>
</dbReference>
<dbReference type="InterPro" id="IPR029787">
    <property type="entry name" value="Nucleotide_cyclase"/>
</dbReference>
<feature type="domain" description="EAL" evidence="2">
    <location>
        <begin position="426"/>
        <end position="677"/>
    </location>
</feature>
<dbReference type="RefSeq" id="WP_129118969.1">
    <property type="nucleotide sequence ID" value="NZ_BSUI01000010.1"/>
</dbReference>
<dbReference type="SMART" id="SM00267">
    <property type="entry name" value="GGDEF"/>
    <property type="match status" value="1"/>
</dbReference>
<dbReference type="InterPro" id="IPR000014">
    <property type="entry name" value="PAS"/>
</dbReference>
<dbReference type="InterPro" id="IPR013656">
    <property type="entry name" value="PAS_4"/>
</dbReference>
<dbReference type="InterPro" id="IPR035919">
    <property type="entry name" value="EAL_sf"/>
</dbReference>
<dbReference type="EMBL" id="VBRC01000007">
    <property type="protein sequence ID" value="TLK26546.1"/>
    <property type="molecule type" value="Genomic_DNA"/>
</dbReference>
<dbReference type="PANTHER" id="PTHR44757:SF2">
    <property type="entry name" value="BIOFILM ARCHITECTURE MAINTENANCE PROTEIN MBAA"/>
    <property type="match status" value="1"/>
</dbReference>
<dbReference type="CDD" id="cd01948">
    <property type="entry name" value="EAL"/>
    <property type="match status" value="1"/>
</dbReference>
<feature type="domain" description="PAC" evidence="1">
    <location>
        <begin position="199"/>
        <end position="251"/>
    </location>
</feature>
<dbReference type="NCBIfam" id="TIGR00254">
    <property type="entry name" value="GGDEF"/>
    <property type="match status" value="1"/>
</dbReference>
<name>A0AAJ5F6E2_9DEIO</name>
<dbReference type="Proteomes" id="UP000308000">
    <property type="component" value="Unassembled WGS sequence"/>
</dbReference>
<dbReference type="InterPro" id="IPR035965">
    <property type="entry name" value="PAS-like_dom_sf"/>
</dbReference>
<dbReference type="EMBL" id="JACHFV010000006">
    <property type="protein sequence ID" value="MBB5295125.1"/>
    <property type="molecule type" value="Genomic_DNA"/>
</dbReference>
<dbReference type="Proteomes" id="UP000536909">
    <property type="component" value="Unassembled WGS sequence"/>
</dbReference>
<evidence type="ECO:0000313" key="5">
    <source>
        <dbReference type="EMBL" id="TLK26546.1"/>
    </source>
</evidence>
<dbReference type="PANTHER" id="PTHR44757">
    <property type="entry name" value="DIGUANYLATE CYCLASE DGCP"/>
    <property type="match status" value="1"/>
</dbReference>
<dbReference type="Gene3D" id="3.30.70.270">
    <property type="match status" value="1"/>
</dbReference>
<evidence type="ECO:0000259" key="1">
    <source>
        <dbReference type="PROSITE" id="PS50113"/>
    </source>
</evidence>
<dbReference type="Pfam" id="PF00563">
    <property type="entry name" value="EAL"/>
    <property type="match status" value="1"/>
</dbReference>
<dbReference type="InterPro" id="IPR052155">
    <property type="entry name" value="Biofilm_reg_signaling"/>
</dbReference>
<protein>
    <submittedName>
        <fullName evidence="4">Diguanylate cyclase (GGDEF)-like protein/PAS domain S-box-containing protein</fullName>
    </submittedName>
    <submittedName>
        <fullName evidence="5">EAL domain-containing protein</fullName>
    </submittedName>
</protein>
<dbReference type="Gene3D" id="3.20.20.450">
    <property type="entry name" value="EAL domain"/>
    <property type="match status" value="1"/>
</dbReference>
<evidence type="ECO:0000259" key="3">
    <source>
        <dbReference type="PROSITE" id="PS50887"/>
    </source>
</evidence>
<dbReference type="CDD" id="cd01949">
    <property type="entry name" value="GGDEF"/>
    <property type="match status" value="1"/>
</dbReference>
<evidence type="ECO:0000313" key="7">
    <source>
        <dbReference type="Proteomes" id="UP000536909"/>
    </source>
</evidence>
<dbReference type="SMART" id="SM00052">
    <property type="entry name" value="EAL"/>
    <property type="match status" value="1"/>
</dbReference>
<dbReference type="SUPFAM" id="SSF141868">
    <property type="entry name" value="EAL domain-like"/>
    <property type="match status" value="1"/>
</dbReference>